<feature type="transmembrane region" description="Helical" evidence="1">
    <location>
        <begin position="117"/>
        <end position="141"/>
    </location>
</feature>
<evidence type="ECO:0000313" key="2">
    <source>
        <dbReference type="EMBL" id="SES15145.1"/>
    </source>
</evidence>
<feature type="transmembrane region" description="Helical" evidence="1">
    <location>
        <begin position="147"/>
        <end position="174"/>
    </location>
</feature>
<keyword evidence="1" id="KW-1133">Transmembrane helix</keyword>
<dbReference type="AlphaFoldDB" id="A0A1H9V082"/>
<dbReference type="Proteomes" id="UP000198505">
    <property type="component" value="Unassembled WGS sequence"/>
</dbReference>
<name>A0A1H9V082_9GAMM</name>
<protein>
    <submittedName>
        <fullName evidence="2">Holin of 3TMs, for gene-transfer release</fullName>
    </submittedName>
</protein>
<dbReference type="InterPro" id="IPR021497">
    <property type="entry name" value="GTA_holin_3TM"/>
</dbReference>
<keyword evidence="1" id="KW-0812">Transmembrane</keyword>
<evidence type="ECO:0000256" key="1">
    <source>
        <dbReference type="SAM" id="Phobius"/>
    </source>
</evidence>
<keyword evidence="1" id="KW-0472">Membrane</keyword>
<dbReference type="Pfam" id="PF11351">
    <property type="entry name" value="GTA_holin_3TM"/>
    <property type="match status" value="1"/>
</dbReference>
<proteinExistence type="predicted"/>
<reference evidence="3" key="1">
    <citation type="submission" date="2016-10" db="EMBL/GenBank/DDBJ databases">
        <authorList>
            <person name="Varghese N."/>
            <person name="Submissions S."/>
        </authorList>
    </citation>
    <scope>NUCLEOTIDE SEQUENCE [LARGE SCALE GENOMIC DNA]</scope>
    <source>
        <strain evidence="3">CGMCC 1.6495</strain>
    </source>
</reference>
<dbReference type="RefSeq" id="WP_092828297.1">
    <property type="nucleotide sequence ID" value="NZ_FOGS01000008.1"/>
</dbReference>
<keyword evidence="3" id="KW-1185">Reference proteome</keyword>
<dbReference type="EMBL" id="FOGS01000008">
    <property type="protein sequence ID" value="SES15145.1"/>
    <property type="molecule type" value="Genomic_DNA"/>
</dbReference>
<gene>
    <name evidence="2" type="ORF">SAMN04487958_1088</name>
</gene>
<organism evidence="2 3">
    <name type="scientific">Vreelandella subterranea</name>
    <dbReference type="NCBI Taxonomy" id="416874"/>
    <lineage>
        <taxon>Bacteria</taxon>
        <taxon>Pseudomonadati</taxon>
        <taxon>Pseudomonadota</taxon>
        <taxon>Gammaproteobacteria</taxon>
        <taxon>Oceanospirillales</taxon>
        <taxon>Halomonadaceae</taxon>
        <taxon>Vreelandella</taxon>
    </lineage>
</organism>
<accession>A0A1H9V082</accession>
<sequence length="205" mass="21438">MSLKGLLGNIDTEALSGAVSKGAPLLGSLIGTPATGAAIGMIAKALGTDANPESITQMLERDPEANAKLQKLENEHQQTLTRMVLEAEAVRLGEVNKTMRAEAASNDAYVRRWRPTYGYLTAAAWFIQMTGFTVILGVVAFRTPGELAAVVGALGAVLSALLGLWSIALAVLGINVHKRSQDKQVAAGQAPKAGFMDAIVKRVGG</sequence>
<evidence type="ECO:0000313" key="3">
    <source>
        <dbReference type="Proteomes" id="UP000198505"/>
    </source>
</evidence>
<dbReference type="STRING" id="416874.SAMN04487958_1088"/>